<dbReference type="Proteomes" id="UP001526076">
    <property type="component" value="Unassembled WGS sequence"/>
</dbReference>
<evidence type="ECO:0008006" key="3">
    <source>
        <dbReference type="Google" id="ProtNLM"/>
    </source>
</evidence>
<sequence>MNVAIYFKNGNTAYFKEVEDYETDDLNISFSYFGVSSQERKLATFYKDSIAGIAKTKEAKDE</sequence>
<evidence type="ECO:0000313" key="1">
    <source>
        <dbReference type="EMBL" id="MCW1042994.1"/>
    </source>
</evidence>
<evidence type="ECO:0000313" key="2">
    <source>
        <dbReference type="Proteomes" id="UP001526076"/>
    </source>
</evidence>
<protein>
    <recommendedName>
        <fullName evidence="3">Phage protein</fullName>
    </recommendedName>
</protein>
<reference evidence="1 2" key="1">
    <citation type="submission" date="2022-10" db="EMBL/GenBank/DDBJ databases">
        <title>Comparative genomic study of S. anginosus.</title>
        <authorList>
            <person name="Prasad A."/>
            <person name="Ene A."/>
            <person name="Jablonska S."/>
            <person name="Du J."/>
            <person name="Wolfe A.J."/>
            <person name="Putonti C."/>
        </authorList>
    </citation>
    <scope>NUCLEOTIDE SEQUENCE [LARGE SCALE GENOMIC DNA]</scope>
    <source>
        <strain evidence="1 2">UMB9231</strain>
    </source>
</reference>
<dbReference type="RefSeq" id="WP_070840889.1">
    <property type="nucleotide sequence ID" value="NZ_CP118078.1"/>
</dbReference>
<keyword evidence="2" id="KW-1185">Reference proteome</keyword>
<comment type="caution">
    <text evidence="1">The sequence shown here is derived from an EMBL/GenBank/DDBJ whole genome shotgun (WGS) entry which is preliminary data.</text>
</comment>
<name>A0ABT3EC35_STRAP</name>
<dbReference type="EMBL" id="JAPAHU010000041">
    <property type="protein sequence ID" value="MCW1042994.1"/>
    <property type="molecule type" value="Genomic_DNA"/>
</dbReference>
<accession>A0ABT3EC35</accession>
<proteinExistence type="predicted"/>
<gene>
    <name evidence="1" type="ORF">OJ597_11435</name>
</gene>
<organism evidence="1 2">
    <name type="scientific">Streptococcus anginosus</name>
    <dbReference type="NCBI Taxonomy" id="1328"/>
    <lineage>
        <taxon>Bacteria</taxon>
        <taxon>Bacillati</taxon>
        <taxon>Bacillota</taxon>
        <taxon>Bacilli</taxon>
        <taxon>Lactobacillales</taxon>
        <taxon>Streptococcaceae</taxon>
        <taxon>Streptococcus</taxon>
        <taxon>Streptococcus anginosus group</taxon>
    </lineage>
</organism>